<dbReference type="Pfam" id="PF07859">
    <property type="entry name" value="Abhydrolase_3"/>
    <property type="match status" value="1"/>
</dbReference>
<name>A0A4Y9ZTH4_9AGAM</name>
<sequence>MSQYAHLSVADPEFAEASAHLPKSDPTDDVTEMRRRFDSMVKWGHENNKLLSTPTSELRVEEHKMPVDGGEITAKCMISTPTGGSAGPFPLFVNYHGGGYVVGGLSTDEPWLRQICVEQQVSVVDVDYRLGPEFPWPYSHEDSYAALKWRITFSFMQIYPKGSSSAERPPVVASQQV</sequence>
<gene>
    <name evidence="2" type="ORF">EWM64_g6139</name>
</gene>
<dbReference type="PANTHER" id="PTHR23024">
    <property type="entry name" value="ARYLACETAMIDE DEACETYLASE"/>
    <property type="match status" value="1"/>
</dbReference>
<comment type="caution">
    <text evidence="2">The sequence shown here is derived from an EMBL/GenBank/DDBJ whole genome shotgun (WGS) entry which is preliminary data.</text>
</comment>
<dbReference type="InterPro" id="IPR013094">
    <property type="entry name" value="AB_hydrolase_3"/>
</dbReference>
<dbReference type="STRING" id="135208.A0A4Y9ZTH4"/>
<dbReference type="InterPro" id="IPR050466">
    <property type="entry name" value="Carboxylest/Gibb_receptor"/>
</dbReference>
<dbReference type="EMBL" id="SFCI01000804">
    <property type="protein sequence ID" value="TFY77875.1"/>
    <property type="molecule type" value="Genomic_DNA"/>
</dbReference>
<dbReference type="SUPFAM" id="SSF53474">
    <property type="entry name" value="alpha/beta-Hydrolases"/>
    <property type="match status" value="1"/>
</dbReference>
<organism evidence="2 3">
    <name type="scientific">Hericium alpestre</name>
    <dbReference type="NCBI Taxonomy" id="135208"/>
    <lineage>
        <taxon>Eukaryota</taxon>
        <taxon>Fungi</taxon>
        <taxon>Dikarya</taxon>
        <taxon>Basidiomycota</taxon>
        <taxon>Agaricomycotina</taxon>
        <taxon>Agaricomycetes</taxon>
        <taxon>Russulales</taxon>
        <taxon>Hericiaceae</taxon>
        <taxon>Hericium</taxon>
    </lineage>
</organism>
<feature type="domain" description="Alpha/beta hydrolase fold-3" evidence="1">
    <location>
        <begin position="93"/>
        <end position="149"/>
    </location>
</feature>
<evidence type="ECO:0000313" key="3">
    <source>
        <dbReference type="Proteomes" id="UP000298061"/>
    </source>
</evidence>
<dbReference type="Proteomes" id="UP000298061">
    <property type="component" value="Unassembled WGS sequence"/>
</dbReference>
<dbReference type="InterPro" id="IPR029058">
    <property type="entry name" value="AB_hydrolase_fold"/>
</dbReference>
<keyword evidence="3" id="KW-1185">Reference proteome</keyword>
<dbReference type="PANTHER" id="PTHR23024:SF24">
    <property type="entry name" value="ALPHA_BETA HYDROLASE FOLD-3 DOMAIN-CONTAINING PROTEIN"/>
    <property type="match status" value="1"/>
</dbReference>
<dbReference type="AlphaFoldDB" id="A0A4Y9ZTH4"/>
<accession>A0A4Y9ZTH4</accession>
<dbReference type="GO" id="GO:0016787">
    <property type="term" value="F:hydrolase activity"/>
    <property type="evidence" value="ECO:0007669"/>
    <property type="project" value="InterPro"/>
</dbReference>
<dbReference type="OrthoDB" id="408631at2759"/>
<dbReference type="Gene3D" id="3.40.50.1820">
    <property type="entry name" value="alpha/beta hydrolase"/>
    <property type="match status" value="1"/>
</dbReference>
<proteinExistence type="predicted"/>
<protein>
    <recommendedName>
        <fullName evidence="1">Alpha/beta hydrolase fold-3 domain-containing protein</fullName>
    </recommendedName>
</protein>
<evidence type="ECO:0000313" key="2">
    <source>
        <dbReference type="EMBL" id="TFY77875.1"/>
    </source>
</evidence>
<evidence type="ECO:0000259" key="1">
    <source>
        <dbReference type="Pfam" id="PF07859"/>
    </source>
</evidence>
<reference evidence="2 3" key="1">
    <citation type="submission" date="2019-02" db="EMBL/GenBank/DDBJ databases">
        <title>Genome sequencing of the rare red list fungi Hericium alpestre (H. flagellum).</title>
        <authorList>
            <person name="Buettner E."/>
            <person name="Kellner H."/>
        </authorList>
    </citation>
    <scope>NUCLEOTIDE SEQUENCE [LARGE SCALE GENOMIC DNA]</scope>
    <source>
        <strain evidence="2 3">DSM 108284</strain>
    </source>
</reference>